<protein>
    <submittedName>
        <fullName evidence="2">Uncharacterized protein</fullName>
    </submittedName>
</protein>
<name>A0AA36J7R2_9DINO</name>
<gene>
    <name evidence="1" type="ORF">EVOR1521_LOCUS1867</name>
    <name evidence="2" type="ORF">EVOR1521_LOCUS23475</name>
</gene>
<accession>A0AA36J7R2</accession>
<dbReference type="EMBL" id="CAUJNA010000088">
    <property type="protein sequence ID" value="CAJ1371573.1"/>
    <property type="molecule type" value="Genomic_DNA"/>
</dbReference>
<comment type="caution">
    <text evidence="2">The sequence shown here is derived from an EMBL/GenBank/DDBJ whole genome shotgun (WGS) entry which is preliminary data.</text>
</comment>
<reference evidence="2" key="1">
    <citation type="submission" date="2023-08" db="EMBL/GenBank/DDBJ databases">
        <authorList>
            <person name="Chen Y."/>
            <person name="Shah S."/>
            <person name="Dougan E. K."/>
            <person name="Thang M."/>
            <person name="Chan C."/>
        </authorList>
    </citation>
    <scope>NUCLEOTIDE SEQUENCE</scope>
</reference>
<evidence type="ECO:0000313" key="1">
    <source>
        <dbReference type="EMBL" id="CAJ1371573.1"/>
    </source>
</evidence>
<keyword evidence="3" id="KW-1185">Reference proteome</keyword>
<organism evidence="2 3">
    <name type="scientific">Effrenium voratum</name>
    <dbReference type="NCBI Taxonomy" id="2562239"/>
    <lineage>
        <taxon>Eukaryota</taxon>
        <taxon>Sar</taxon>
        <taxon>Alveolata</taxon>
        <taxon>Dinophyceae</taxon>
        <taxon>Suessiales</taxon>
        <taxon>Symbiodiniaceae</taxon>
        <taxon>Effrenium</taxon>
    </lineage>
</organism>
<proteinExistence type="predicted"/>
<evidence type="ECO:0000313" key="3">
    <source>
        <dbReference type="Proteomes" id="UP001178507"/>
    </source>
</evidence>
<dbReference type="AlphaFoldDB" id="A0AA36J7R2"/>
<evidence type="ECO:0000313" key="2">
    <source>
        <dbReference type="EMBL" id="CAJ1400048.1"/>
    </source>
</evidence>
<dbReference type="Proteomes" id="UP001178507">
    <property type="component" value="Unassembled WGS sequence"/>
</dbReference>
<dbReference type="EMBL" id="CAUJNA010003357">
    <property type="protein sequence ID" value="CAJ1400048.1"/>
    <property type="molecule type" value="Genomic_DNA"/>
</dbReference>
<sequence length="221" mass="24672">MSEISVDRTIEMPPPSESRDALLADARREVMLHVQGQLRDSAGNVKHADINSWLAEVVAEPRTQNCLQELEFAVQARYCPPKLLTSIPAPPAKEKTIAFSLSWRKLGVREDRFCRFAPAVPQVIDCSTFLLDRDGCNSGESPITVYFDEAAGTEMQDGTVCIDAGSGCVTACHTILTVAALQEWHQKPGFATIAPYLYKCMYLHCRYMFAKDLTKRRRLST</sequence>